<keyword evidence="3" id="KW-1185">Reference proteome</keyword>
<sequence>MRPKGKWRKTEDTPVKFPSHSAPRISSEKPLSRKPHPILSPTSLSNTNFPNNPNPLAHHQPIFPHSHPSHYLSP</sequence>
<dbReference type="Proteomes" id="UP000765509">
    <property type="component" value="Unassembled WGS sequence"/>
</dbReference>
<feature type="compositionally biased region" description="Polar residues" evidence="1">
    <location>
        <begin position="40"/>
        <end position="51"/>
    </location>
</feature>
<comment type="caution">
    <text evidence="2">The sequence shown here is derived from an EMBL/GenBank/DDBJ whole genome shotgun (WGS) entry which is preliminary data.</text>
</comment>
<proteinExistence type="predicted"/>
<protein>
    <submittedName>
        <fullName evidence="2">Uncharacterized protein</fullName>
    </submittedName>
</protein>
<feature type="non-terminal residue" evidence="2">
    <location>
        <position position="74"/>
    </location>
</feature>
<name>A0A9Q3CJA2_9BASI</name>
<evidence type="ECO:0000256" key="1">
    <source>
        <dbReference type="SAM" id="MobiDB-lite"/>
    </source>
</evidence>
<dbReference type="EMBL" id="AVOT02007986">
    <property type="protein sequence ID" value="MBW0485059.1"/>
    <property type="molecule type" value="Genomic_DNA"/>
</dbReference>
<evidence type="ECO:0000313" key="3">
    <source>
        <dbReference type="Proteomes" id="UP000765509"/>
    </source>
</evidence>
<feature type="region of interest" description="Disordered" evidence="1">
    <location>
        <begin position="1"/>
        <end position="74"/>
    </location>
</feature>
<reference evidence="2" key="1">
    <citation type="submission" date="2021-03" db="EMBL/GenBank/DDBJ databases">
        <title>Draft genome sequence of rust myrtle Austropuccinia psidii MF-1, a brazilian biotype.</title>
        <authorList>
            <person name="Quecine M.C."/>
            <person name="Pachon D.M.R."/>
            <person name="Bonatelli M.L."/>
            <person name="Correr F.H."/>
            <person name="Franceschini L.M."/>
            <person name="Leite T.F."/>
            <person name="Margarido G.R.A."/>
            <person name="Almeida C.A."/>
            <person name="Ferrarezi J.A."/>
            <person name="Labate C.A."/>
        </authorList>
    </citation>
    <scope>NUCLEOTIDE SEQUENCE</scope>
    <source>
        <strain evidence="2">MF-1</strain>
    </source>
</reference>
<evidence type="ECO:0000313" key="2">
    <source>
        <dbReference type="EMBL" id="MBW0485059.1"/>
    </source>
</evidence>
<organism evidence="2 3">
    <name type="scientific">Austropuccinia psidii MF-1</name>
    <dbReference type="NCBI Taxonomy" id="1389203"/>
    <lineage>
        <taxon>Eukaryota</taxon>
        <taxon>Fungi</taxon>
        <taxon>Dikarya</taxon>
        <taxon>Basidiomycota</taxon>
        <taxon>Pucciniomycotina</taxon>
        <taxon>Pucciniomycetes</taxon>
        <taxon>Pucciniales</taxon>
        <taxon>Sphaerophragmiaceae</taxon>
        <taxon>Austropuccinia</taxon>
    </lineage>
</organism>
<gene>
    <name evidence="2" type="ORF">O181_024774</name>
</gene>
<accession>A0A9Q3CJA2</accession>
<dbReference type="AlphaFoldDB" id="A0A9Q3CJA2"/>